<protein>
    <submittedName>
        <fullName evidence="4">BTB domain-containing protein</fullName>
    </submittedName>
</protein>
<reference evidence="4" key="2">
    <citation type="submission" date="2020-10" db="UniProtKB">
        <authorList>
            <consortium name="WormBaseParasite"/>
        </authorList>
    </citation>
    <scope>IDENTIFICATION</scope>
</reference>
<dbReference type="GO" id="GO:0008344">
    <property type="term" value="P:adult locomotory behavior"/>
    <property type="evidence" value="ECO:0007669"/>
    <property type="project" value="TreeGrafter"/>
</dbReference>
<dbReference type="Proteomes" id="UP000492821">
    <property type="component" value="Unassembled WGS sequence"/>
</dbReference>
<dbReference type="GO" id="GO:0050804">
    <property type="term" value="P:modulation of chemical synaptic transmission"/>
    <property type="evidence" value="ECO:0007669"/>
    <property type="project" value="TreeGrafter"/>
</dbReference>
<organism evidence="3 4">
    <name type="scientific">Panagrellus redivivus</name>
    <name type="common">Microworm</name>
    <dbReference type="NCBI Taxonomy" id="6233"/>
    <lineage>
        <taxon>Eukaryota</taxon>
        <taxon>Metazoa</taxon>
        <taxon>Ecdysozoa</taxon>
        <taxon>Nematoda</taxon>
        <taxon>Chromadorea</taxon>
        <taxon>Rhabditida</taxon>
        <taxon>Tylenchina</taxon>
        <taxon>Panagrolaimomorpha</taxon>
        <taxon>Panagrolaimoidea</taxon>
        <taxon>Panagrolaimidae</taxon>
        <taxon>Panagrellus</taxon>
    </lineage>
</organism>
<evidence type="ECO:0000256" key="1">
    <source>
        <dbReference type="SAM" id="Phobius"/>
    </source>
</evidence>
<name>A0A7E4ZQQ7_PANRE</name>
<evidence type="ECO:0000313" key="3">
    <source>
        <dbReference type="Proteomes" id="UP000492821"/>
    </source>
</evidence>
<accession>A0A7E4ZQQ7</accession>
<dbReference type="PANTHER" id="PTHR46306:SF1">
    <property type="entry name" value="BTB_POZ DOMAIN-CONTAINING PROTEIN 9"/>
    <property type="match status" value="1"/>
</dbReference>
<dbReference type="SUPFAM" id="SSF54695">
    <property type="entry name" value="POZ domain"/>
    <property type="match status" value="1"/>
</dbReference>
<dbReference type="Gene3D" id="1.25.40.420">
    <property type="match status" value="1"/>
</dbReference>
<feature type="transmembrane region" description="Helical" evidence="1">
    <location>
        <begin position="32"/>
        <end position="52"/>
    </location>
</feature>
<dbReference type="Gene3D" id="3.30.710.10">
    <property type="entry name" value="Potassium Channel Kv1.1, Chain A"/>
    <property type="match status" value="1"/>
</dbReference>
<dbReference type="Pfam" id="PF07707">
    <property type="entry name" value="BACK"/>
    <property type="match status" value="1"/>
</dbReference>
<dbReference type="InterPro" id="IPR052407">
    <property type="entry name" value="BTB_POZ_domain_cont_9"/>
</dbReference>
<keyword evidence="1" id="KW-1133">Transmembrane helix</keyword>
<evidence type="ECO:0000313" key="4">
    <source>
        <dbReference type="WBParaSite" id="Pan_g11492.t1"/>
    </source>
</evidence>
<dbReference type="InterPro" id="IPR008979">
    <property type="entry name" value="Galactose-bd-like_sf"/>
</dbReference>
<dbReference type="GO" id="GO:0005737">
    <property type="term" value="C:cytoplasm"/>
    <property type="evidence" value="ECO:0007669"/>
    <property type="project" value="TreeGrafter"/>
</dbReference>
<feature type="transmembrane region" description="Helical" evidence="1">
    <location>
        <begin position="198"/>
        <end position="222"/>
    </location>
</feature>
<dbReference type="Pfam" id="PF00651">
    <property type="entry name" value="BTB"/>
    <property type="match status" value="1"/>
</dbReference>
<feature type="domain" description="BTB" evidence="2">
    <location>
        <begin position="332"/>
        <end position="398"/>
    </location>
</feature>
<dbReference type="WBParaSite" id="Pan_g11492.t1">
    <property type="protein sequence ID" value="Pan_g11492.t1"/>
    <property type="gene ID" value="Pan_g11492"/>
</dbReference>
<sequence>MFQFALPDTVLDGVDRLIISSRIADSILYKSILSFKLSMNIVGLALLLYEYIKRSKMQSVTHPNINVILNCIRAFSVLFLMGYTVTNSYDLYRFSKPVDYESERMNKAFVFIALRMVTTIATVGTLIALVMLALERIISTVEVIEYEDAKKPGLCLAILVFFTASASVLSFCLLYTDIDFDAYQVLSSAANSRNRQGYTLFLIVLLIFEFIVLCLCVVIKLIKDTVLRLCVNEAIFLQSWAAHAFAICSLYRMGEIPCTRLYALRNSSEVVATESQNQFLDRQKAINLQTIHFASPTKMYKLPLPVKKEYYRRLEEDKPFRRDNLLSSKASPNVTLIVDGNKIPAHRSILSENEYFKTMFSSAFKEAKSNEVVLKETNVEAFRIVLKYIYADSPKYIDFPFTSKELFEILTCARLYMVDKLVAKTISLIKLRVSATTILNNALVHSVEELISYSTDVIQKSAFNIVEKKIFNVLSPKAVKHLLKQPLNTDESTILEALVGWVRLNPDHSDLFPNLLKYIDLYLIDEEQREILFEPTPLIDRCFVQNFLNRQQQKASKAQKIVNKNVINGPKDVRVVEGRKYDSDITPSYLQNEIIIDLKKQYLLNCLKFKFGDDSISYTVSVSTDMHNWACVIDYSEYHCFNQQVLYFDECVVRYILIERVEGDGDFVIDANIEAIFSTEPMDIEAAQCNAVCKSHMFHSSSLGKIIEGLKRAQL</sequence>
<reference evidence="3" key="1">
    <citation type="journal article" date="2013" name="Genetics">
        <title>The draft genome and transcriptome of Panagrellus redivivus are shaped by the harsh demands of a free-living lifestyle.</title>
        <authorList>
            <person name="Srinivasan J."/>
            <person name="Dillman A.R."/>
            <person name="Macchietto M.G."/>
            <person name="Heikkinen L."/>
            <person name="Lakso M."/>
            <person name="Fracchia K.M."/>
            <person name="Antoshechkin I."/>
            <person name="Mortazavi A."/>
            <person name="Wong G."/>
            <person name="Sternberg P.W."/>
        </authorList>
    </citation>
    <scope>NUCLEOTIDE SEQUENCE [LARGE SCALE GENOMIC DNA]</scope>
    <source>
        <strain evidence="3">MT8872</strain>
    </source>
</reference>
<dbReference type="SUPFAM" id="SSF49785">
    <property type="entry name" value="Galactose-binding domain-like"/>
    <property type="match status" value="1"/>
</dbReference>
<dbReference type="AlphaFoldDB" id="A0A7E4ZQQ7"/>
<dbReference type="InterPro" id="IPR000210">
    <property type="entry name" value="BTB/POZ_dom"/>
</dbReference>
<dbReference type="PANTHER" id="PTHR46306">
    <property type="entry name" value="BTB/POZ DOMAIN-CONTAINING PROTEIN 9"/>
    <property type="match status" value="1"/>
</dbReference>
<keyword evidence="1" id="KW-0472">Membrane</keyword>
<proteinExistence type="predicted"/>
<dbReference type="CDD" id="cd18186">
    <property type="entry name" value="BTB_POZ_ZBTB_KLHL-like"/>
    <property type="match status" value="1"/>
</dbReference>
<dbReference type="InterPro" id="IPR011705">
    <property type="entry name" value="BACK"/>
</dbReference>
<evidence type="ECO:0000259" key="2">
    <source>
        <dbReference type="PROSITE" id="PS50097"/>
    </source>
</evidence>
<dbReference type="SMART" id="SM00225">
    <property type="entry name" value="BTB"/>
    <property type="match status" value="1"/>
</dbReference>
<feature type="transmembrane region" description="Helical" evidence="1">
    <location>
        <begin position="108"/>
        <end position="134"/>
    </location>
</feature>
<dbReference type="GO" id="GO:0048512">
    <property type="term" value="P:circadian behavior"/>
    <property type="evidence" value="ECO:0007669"/>
    <property type="project" value="TreeGrafter"/>
</dbReference>
<dbReference type="InterPro" id="IPR011333">
    <property type="entry name" value="SKP1/BTB/POZ_sf"/>
</dbReference>
<feature type="transmembrane region" description="Helical" evidence="1">
    <location>
        <begin position="234"/>
        <end position="254"/>
    </location>
</feature>
<feature type="transmembrane region" description="Helical" evidence="1">
    <location>
        <begin position="154"/>
        <end position="178"/>
    </location>
</feature>
<feature type="transmembrane region" description="Helical" evidence="1">
    <location>
        <begin position="64"/>
        <end position="85"/>
    </location>
</feature>
<keyword evidence="1" id="KW-0812">Transmembrane</keyword>
<keyword evidence="3" id="KW-1185">Reference proteome</keyword>
<dbReference type="PROSITE" id="PS50097">
    <property type="entry name" value="BTB"/>
    <property type="match status" value="1"/>
</dbReference>